<dbReference type="EMBL" id="DAAURI010000001">
    <property type="protein sequence ID" value="HAF2665440.1"/>
    <property type="molecule type" value="Genomic_DNA"/>
</dbReference>
<evidence type="ECO:0000256" key="1">
    <source>
        <dbReference type="SAM" id="Phobius"/>
    </source>
</evidence>
<accession>A0A744L972</accession>
<organism evidence="5">
    <name type="scientific">Salmonella enterica</name>
    <name type="common">Salmonella choleraesuis</name>
    <dbReference type="NCBI Taxonomy" id="28901"/>
    <lineage>
        <taxon>Bacteria</taxon>
        <taxon>Pseudomonadati</taxon>
        <taxon>Pseudomonadota</taxon>
        <taxon>Gammaproteobacteria</taxon>
        <taxon>Enterobacterales</taxon>
        <taxon>Enterobacteriaceae</taxon>
        <taxon>Salmonella</taxon>
    </lineage>
</organism>
<keyword evidence="1" id="KW-0812">Transmembrane</keyword>
<reference evidence="5" key="2">
    <citation type="submission" date="2020-02" db="EMBL/GenBank/DDBJ databases">
        <authorList>
            <consortium name="NCBI Pathogen Detection Project"/>
        </authorList>
    </citation>
    <scope>NUCLEOTIDE SEQUENCE</scope>
    <source>
        <strain evidence="4">MA.126 SEB-6</strain>
        <strain evidence="6">MA.132 KAW-3</strain>
        <strain evidence="3">MA.133 KAW-9</strain>
        <strain evidence="2">MA.134 KAK-3</strain>
        <strain evidence="5">MA.135 KAW-10</strain>
        <strain evidence="7">MA.AU142 KAW-22</strain>
    </source>
</reference>
<evidence type="ECO:0000313" key="5">
    <source>
        <dbReference type="EMBL" id="HAF2665440.1"/>
    </source>
</evidence>
<evidence type="ECO:0000313" key="6">
    <source>
        <dbReference type="EMBL" id="HAF5661885.1"/>
    </source>
</evidence>
<comment type="caution">
    <text evidence="5">The sequence shown here is derived from an EMBL/GenBank/DDBJ whole genome shotgun (WGS) entry which is preliminary data.</text>
</comment>
<reference evidence="5" key="1">
    <citation type="journal article" date="2018" name="Genome Biol.">
        <title>SKESA: strategic k-mer extension for scrupulous assemblies.</title>
        <authorList>
            <person name="Souvorov A."/>
            <person name="Agarwala R."/>
            <person name="Lipman D.J."/>
        </authorList>
    </citation>
    <scope>NUCLEOTIDE SEQUENCE</scope>
    <source>
        <strain evidence="4">MA.126 SEB-6</strain>
        <strain evidence="6">MA.132 KAW-3</strain>
        <strain evidence="3">MA.133 KAW-9</strain>
        <strain evidence="2">MA.134 KAK-3</strain>
        <strain evidence="5">MA.135 KAW-10</strain>
        <strain evidence="7">MA.AU142 KAW-22</strain>
    </source>
</reference>
<evidence type="ECO:0000313" key="7">
    <source>
        <dbReference type="EMBL" id="HAF5971456.1"/>
    </source>
</evidence>
<keyword evidence="1" id="KW-1133">Transmembrane helix</keyword>
<evidence type="ECO:0000313" key="3">
    <source>
        <dbReference type="EMBL" id="HAF2462741.1"/>
    </source>
</evidence>
<protein>
    <submittedName>
        <fullName evidence="5">Uncharacterized protein</fullName>
    </submittedName>
</protein>
<evidence type="ECO:0000313" key="2">
    <source>
        <dbReference type="EMBL" id="HAF1425792.1"/>
    </source>
</evidence>
<gene>
    <name evidence="2" type="ORF">G8N45_000226</name>
    <name evidence="4" type="ORF">G8N59_000226</name>
    <name evidence="5" type="ORF">G8N66_000226</name>
    <name evidence="6" type="ORF">G8N89_000226</name>
    <name evidence="3" type="ORF">G8O02_000906</name>
    <name evidence="7" type="ORF">G9E84_000226</name>
</gene>
<proteinExistence type="predicted"/>
<dbReference type="EMBL" id="DAAUMB010000001">
    <property type="protein sequence ID" value="HAF1425792.1"/>
    <property type="molecule type" value="Genomic_DNA"/>
</dbReference>
<dbReference type="AlphaFoldDB" id="A0A744L972"/>
<dbReference type="EMBL" id="DAAVRJ010000001">
    <property type="protein sequence ID" value="HAF5971456.1"/>
    <property type="molecule type" value="Genomic_DNA"/>
</dbReference>
<sequence length="54" mass="6413">MRWCTNHNTRFAFRKEKQEKMVVILVVLTTPIFRFSFPISQLMAKAIPVRGARF</sequence>
<name>A0A744L972_SALER</name>
<dbReference type="EMBL" id="DAAVUH010000001">
    <property type="protein sequence ID" value="HAF5661885.1"/>
    <property type="molecule type" value="Genomic_DNA"/>
</dbReference>
<dbReference type="EMBL" id="DAAURQ010000001">
    <property type="protein sequence ID" value="HAF2633503.1"/>
    <property type="molecule type" value="Genomic_DNA"/>
</dbReference>
<dbReference type="EMBL" id="DAAURX010000002">
    <property type="protein sequence ID" value="HAF2462741.1"/>
    <property type="molecule type" value="Genomic_DNA"/>
</dbReference>
<feature type="transmembrane region" description="Helical" evidence="1">
    <location>
        <begin position="21"/>
        <end position="44"/>
    </location>
</feature>
<evidence type="ECO:0000313" key="4">
    <source>
        <dbReference type="EMBL" id="HAF2633503.1"/>
    </source>
</evidence>
<keyword evidence="1" id="KW-0472">Membrane</keyword>